<dbReference type="eggNOG" id="ENOG50308WV">
    <property type="taxonomic scope" value="Bacteria"/>
</dbReference>
<dbReference type="Pfam" id="PF07864">
    <property type="entry name" value="DUF1651"/>
    <property type="match status" value="1"/>
</dbReference>
<reference evidence="1 2" key="1">
    <citation type="journal article" date="2003" name="Nature">
        <title>Genome divergence in two Prochlorococcus ecotypes reflects oceanic niche differentiation.</title>
        <authorList>
            <person name="Rocap G."/>
            <person name="Larimer F.W."/>
            <person name="Lamerdin J.E."/>
            <person name="Malfatti S."/>
            <person name="Chain P."/>
            <person name="Ahlgren N.A."/>
            <person name="Arellano A."/>
            <person name="Coleman M."/>
            <person name="Hauser L."/>
            <person name="Hess W.R."/>
            <person name="Johnson Z.I."/>
            <person name="Land M.L."/>
            <person name="Lindell D."/>
            <person name="Post A.F."/>
            <person name="Regala W."/>
            <person name="Shah M."/>
            <person name="Shaw S.L."/>
            <person name="Steglich C."/>
            <person name="Sullivan M.B."/>
            <person name="Ting C.S."/>
            <person name="Tolonen A."/>
            <person name="Webb E.A."/>
            <person name="Zinser E.R."/>
            <person name="Chisholm S.W."/>
        </authorList>
    </citation>
    <scope>NUCLEOTIDE SEQUENCE [LARGE SCALE GENOMIC DNA]</scope>
    <source>
        <strain evidence="2">MIT 9313</strain>
    </source>
</reference>
<name>Q7V7A9_PROMM</name>
<gene>
    <name evidence="1" type="ordered locus">PMT_0841</name>
</gene>
<evidence type="ECO:0000313" key="2">
    <source>
        <dbReference type="Proteomes" id="UP000001423"/>
    </source>
</evidence>
<evidence type="ECO:0000313" key="1">
    <source>
        <dbReference type="EMBL" id="CAE21016.1"/>
    </source>
</evidence>
<accession>Q7V7A9</accession>
<proteinExistence type="predicted"/>
<dbReference type="EMBL" id="BX548175">
    <property type="protein sequence ID" value="CAE21016.1"/>
    <property type="molecule type" value="Genomic_DNA"/>
</dbReference>
<keyword evidence="2" id="KW-1185">Reference proteome</keyword>
<dbReference type="HOGENOM" id="CLU_170338_0_0_3"/>
<organism evidence="1 2">
    <name type="scientific">Prochlorococcus marinus (strain MIT 9313)</name>
    <dbReference type="NCBI Taxonomy" id="74547"/>
    <lineage>
        <taxon>Bacteria</taxon>
        <taxon>Bacillati</taxon>
        <taxon>Cyanobacteriota</taxon>
        <taxon>Cyanophyceae</taxon>
        <taxon>Synechococcales</taxon>
        <taxon>Prochlorococcaceae</taxon>
        <taxon>Prochlorococcus</taxon>
    </lineage>
</organism>
<dbReference type="Proteomes" id="UP000001423">
    <property type="component" value="Chromosome"/>
</dbReference>
<dbReference type="AlphaFoldDB" id="Q7V7A9"/>
<dbReference type="RefSeq" id="WP_011130219.1">
    <property type="nucleotide sequence ID" value="NC_005071.1"/>
</dbReference>
<protein>
    <submittedName>
        <fullName evidence="1">Uncharacterized protein</fullName>
    </submittedName>
</protein>
<dbReference type="InterPro" id="IPR012447">
    <property type="entry name" value="DUF1651"/>
</dbReference>
<sequence>MLGAARHGQTHWLSDPEGYWYLKFKDVLGRSYLERHIEVIKGRPIKGEPALLKTRTIYHHVDDARELWKRLQREGWRVTSAQWSEIFLSLKFRCILVNKKPLPEEGLCISCVAW</sequence>
<dbReference type="KEGG" id="pmt:PMT_0841"/>